<dbReference type="AlphaFoldDB" id="A0A917AV20"/>
<dbReference type="CDD" id="cd05242">
    <property type="entry name" value="SDR_a8"/>
    <property type="match status" value="1"/>
</dbReference>
<dbReference type="NCBIfam" id="TIGR01777">
    <property type="entry name" value="yfcH"/>
    <property type="match status" value="1"/>
</dbReference>
<dbReference type="PANTHER" id="PTHR11092">
    <property type="entry name" value="SUGAR NUCLEOTIDE EPIMERASE RELATED"/>
    <property type="match status" value="1"/>
</dbReference>
<gene>
    <name evidence="4" type="ORF">GCM10007140_30020</name>
</gene>
<protein>
    <submittedName>
        <fullName evidence="4">Epimerase</fullName>
    </submittedName>
</protein>
<reference evidence="4" key="2">
    <citation type="submission" date="2020-09" db="EMBL/GenBank/DDBJ databases">
        <authorList>
            <person name="Sun Q."/>
            <person name="Zhou Y."/>
        </authorList>
    </citation>
    <scope>NUCLEOTIDE SEQUENCE</scope>
    <source>
        <strain evidence="4">CGMCC 1.12698</strain>
    </source>
</reference>
<comment type="similarity">
    <text evidence="1">Belongs to the NAD(P)-dependent epimerase/dehydratase family. SDR39U1 subfamily.</text>
</comment>
<keyword evidence="5" id="KW-1185">Reference proteome</keyword>
<dbReference type="Pfam" id="PF01370">
    <property type="entry name" value="Epimerase"/>
    <property type="match status" value="1"/>
</dbReference>
<evidence type="ECO:0000259" key="3">
    <source>
        <dbReference type="Pfam" id="PF08338"/>
    </source>
</evidence>
<organism evidence="4 5">
    <name type="scientific">Priestia taiwanensis</name>
    <dbReference type="NCBI Taxonomy" id="1347902"/>
    <lineage>
        <taxon>Bacteria</taxon>
        <taxon>Bacillati</taxon>
        <taxon>Bacillota</taxon>
        <taxon>Bacilli</taxon>
        <taxon>Bacillales</taxon>
        <taxon>Bacillaceae</taxon>
        <taxon>Priestia</taxon>
    </lineage>
</organism>
<dbReference type="Pfam" id="PF08338">
    <property type="entry name" value="DUF1731"/>
    <property type="match status" value="1"/>
</dbReference>
<evidence type="ECO:0000259" key="2">
    <source>
        <dbReference type="Pfam" id="PF01370"/>
    </source>
</evidence>
<dbReference type="InterPro" id="IPR010099">
    <property type="entry name" value="SDR39U1"/>
</dbReference>
<evidence type="ECO:0000256" key="1">
    <source>
        <dbReference type="ARBA" id="ARBA00009353"/>
    </source>
</evidence>
<dbReference type="EMBL" id="BMFK01000003">
    <property type="protein sequence ID" value="GGE78404.1"/>
    <property type="molecule type" value="Genomic_DNA"/>
</dbReference>
<evidence type="ECO:0000313" key="4">
    <source>
        <dbReference type="EMBL" id="GGE78404.1"/>
    </source>
</evidence>
<accession>A0A917AV20</accession>
<dbReference type="Proteomes" id="UP000605259">
    <property type="component" value="Unassembled WGS sequence"/>
</dbReference>
<dbReference type="RefSeq" id="WP_188389321.1">
    <property type="nucleotide sequence ID" value="NZ_BMFK01000003.1"/>
</dbReference>
<dbReference type="InterPro" id="IPR001509">
    <property type="entry name" value="Epimerase_deHydtase"/>
</dbReference>
<dbReference type="Gene3D" id="3.40.50.720">
    <property type="entry name" value="NAD(P)-binding Rossmann-like Domain"/>
    <property type="match status" value="1"/>
</dbReference>
<proteinExistence type="inferred from homology"/>
<dbReference type="PANTHER" id="PTHR11092:SF0">
    <property type="entry name" value="EPIMERASE FAMILY PROTEIN SDR39U1"/>
    <property type="match status" value="1"/>
</dbReference>
<sequence length="296" mass="32943">MNVLLAGGTGFVGKHLTNALLKENHTIYILTRNKSSKEAHTNVHYIQWEELHTLSTIHVVVNVAGDPLNEGRWTEAKKARILSSRLQTTQQLVSFVEKAETKPDVFINASAVGFYGTSLTHTFTEDTDVSGHDFLARTVVAWEKEATKVKKMGIRTVFARFGVIFGRDEGALPRIVLPYRFFVGGTIGSGKQWVSWIHINDAVNLLLYAMDHEKIEGPLNVTAPYPATMKQVGQSIGAVLSRPHWLPVPRACLQLLLGEMSTLVIDGQKVLPKKALTHGFTFQYPHVKDALQHLLE</sequence>
<name>A0A917AV20_9BACI</name>
<comment type="caution">
    <text evidence="4">The sequence shown here is derived from an EMBL/GenBank/DDBJ whole genome shotgun (WGS) entry which is preliminary data.</text>
</comment>
<reference evidence="4" key="1">
    <citation type="journal article" date="2014" name="Int. J. Syst. Evol. Microbiol.">
        <title>Complete genome sequence of Corynebacterium casei LMG S-19264T (=DSM 44701T), isolated from a smear-ripened cheese.</title>
        <authorList>
            <consortium name="US DOE Joint Genome Institute (JGI-PGF)"/>
            <person name="Walter F."/>
            <person name="Albersmeier A."/>
            <person name="Kalinowski J."/>
            <person name="Ruckert C."/>
        </authorList>
    </citation>
    <scope>NUCLEOTIDE SEQUENCE</scope>
    <source>
        <strain evidence="4">CGMCC 1.12698</strain>
    </source>
</reference>
<dbReference type="InterPro" id="IPR036291">
    <property type="entry name" value="NAD(P)-bd_dom_sf"/>
</dbReference>
<dbReference type="InterPro" id="IPR013549">
    <property type="entry name" value="DUF1731"/>
</dbReference>
<evidence type="ECO:0000313" key="5">
    <source>
        <dbReference type="Proteomes" id="UP000605259"/>
    </source>
</evidence>
<dbReference type="SUPFAM" id="SSF51735">
    <property type="entry name" value="NAD(P)-binding Rossmann-fold domains"/>
    <property type="match status" value="1"/>
</dbReference>
<feature type="domain" description="DUF1731" evidence="3">
    <location>
        <begin position="248"/>
        <end position="294"/>
    </location>
</feature>
<feature type="domain" description="NAD-dependent epimerase/dehydratase" evidence="2">
    <location>
        <begin position="3"/>
        <end position="213"/>
    </location>
</feature>